<dbReference type="AlphaFoldDB" id="A0A8H4KWV4"/>
<accession>A0A8H4KWV4</accession>
<keyword evidence="2" id="KW-1185">Reference proteome</keyword>
<protein>
    <submittedName>
        <fullName evidence="1">Uncharacterized protein</fullName>
    </submittedName>
</protein>
<evidence type="ECO:0000313" key="1">
    <source>
        <dbReference type="EMBL" id="KAF4458211.1"/>
    </source>
</evidence>
<dbReference type="EMBL" id="JAADYS010002541">
    <property type="protein sequence ID" value="KAF4458211.1"/>
    <property type="molecule type" value="Genomic_DNA"/>
</dbReference>
<dbReference type="Proteomes" id="UP000554235">
    <property type="component" value="Unassembled WGS sequence"/>
</dbReference>
<organism evidence="1 2">
    <name type="scientific">Fusarium albosuccineum</name>
    <dbReference type="NCBI Taxonomy" id="1237068"/>
    <lineage>
        <taxon>Eukaryota</taxon>
        <taxon>Fungi</taxon>
        <taxon>Dikarya</taxon>
        <taxon>Ascomycota</taxon>
        <taxon>Pezizomycotina</taxon>
        <taxon>Sordariomycetes</taxon>
        <taxon>Hypocreomycetidae</taxon>
        <taxon>Hypocreales</taxon>
        <taxon>Nectriaceae</taxon>
        <taxon>Fusarium</taxon>
        <taxon>Fusarium decemcellulare species complex</taxon>
    </lineage>
</organism>
<name>A0A8H4KWV4_9HYPO</name>
<reference evidence="1 2" key="1">
    <citation type="submission" date="2020-01" db="EMBL/GenBank/DDBJ databases">
        <title>Identification and distribution of gene clusters putatively required for synthesis of sphingolipid metabolism inhibitors in phylogenetically diverse species of the filamentous fungus Fusarium.</title>
        <authorList>
            <person name="Kim H.-S."/>
            <person name="Busman M."/>
            <person name="Brown D.W."/>
            <person name="Divon H."/>
            <person name="Uhlig S."/>
            <person name="Proctor R.H."/>
        </authorList>
    </citation>
    <scope>NUCLEOTIDE SEQUENCE [LARGE SCALE GENOMIC DNA]</scope>
    <source>
        <strain evidence="1 2">NRRL 20459</strain>
    </source>
</reference>
<comment type="caution">
    <text evidence="1">The sequence shown here is derived from an EMBL/GenBank/DDBJ whole genome shotgun (WGS) entry which is preliminary data.</text>
</comment>
<gene>
    <name evidence="1" type="ORF">FALBO_15059</name>
</gene>
<evidence type="ECO:0000313" key="2">
    <source>
        <dbReference type="Proteomes" id="UP000554235"/>
    </source>
</evidence>
<dbReference type="OrthoDB" id="3766406at2759"/>
<proteinExistence type="predicted"/>
<sequence length="230" mass="26020">MNRHLYGPSHGFPISKVEQNAGTSRLENGGRLCKAIQGRIISDELFLKKSLQIWHVGGEDLALRKIIARQYFHVCQHAWIGPNRFDLHAIPEVAHPLERLDACEDALGSCYDCLTDYSLSISWRDKKPQKGWLVNITVYQQLGSCRSPHDWKWSMASDEHTPWHQPRHQRAGQEPGVVRQRWLEADGVECALGGKFLGPADRPSNWCMPGSPSCFWGSLCPLDHVDASED</sequence>